<dbReference type="Gene3D" id="3.10.450.30">
    <property type="entry name" value="Microbial ribonucleases"/>
    <property type="match status" value="1"/>
</dbReference>
<evidence type="ECO:0000313" key="3">
    <source>
        <dbReference type="EMBL" id="CAG8425021.1"/>
    </source>
</evidence>
<proteinExistence type="predicted"/>
<accession>A0A9W4JX30</accession>
<dbReference type="InterPro" id="IPR000026">
    <property type="entry name" value="N1-like"/>
</dbReference>
<evidence type="ECO:0000256" key="1">
    <source>
        <dbReference type="ARBA" id="ARBA00022722"/>
    </source>
</evidence>
<keyword evidence="1" id="KW-0540">Nuclease</keyword>
<evidence type="ECO:0000313" key="4">
    <source>
        <dbReference type="Proteomes" id="UP001152592"/>
    </source>
</evidence>
<keyword evidence="2" id="KW-0378">Hydrolase</keyword>
<dbReference type="SUPFAM" id="SSF53933">
    <property type="entry name" value="Microbial ribonucleases"/>
    <property type="match status" value="1"/>
</dbReference>
<dbReference type="OrthoDB" id="10067381at2759"/>
<evidence type="ECO:0000256" key="2">
    <source>
        <dbReference type="ARBA" id="ARBA00022801"/>
    </source>
</evidence>
<protein>
    <submittedName>
        <fullName evidence="3">Uncharacterized protein</fullName>
    </submittedName>
</protein>
<gene>
    <name evidence="3" type="ORF">PSALAMII_LOCUS10149</name>
</gene>
<dbReference type="InterPro" id="IPR016191">
    <property type="entry name" value="Ribonuclease/ribotoxin"/>
</dbReference>
<dbReference type="EMBL" id="CAJVPD010000290">
    <property type="protein sequence ID" value="CAG8425021.1"/>
    <property type="molecule type" value="Genomic_DNA"/>
</dbReference>
<reference evidence="3" key="1">
    <citation type="submission" date="2021-07" db="EMBL/GenBank/DDBJ databases">
        <authorList>
            <person name="Branca A.L. A."/>
        </authorList>
    </citation>
    <scope>NUCLEOTIDE SEQUENCE</scope>
</reference>
<name>A0A9W4JX30_9EURO</name>
<sequence length="144" mass="16028">MKQGVKYSVSYSEDASTTGAATWQQASKALYPHVYGNSDDIDFHEDCVNAEEGYSDLLKFPILDGSVLSCGRNSKRDVGTDRVIFKRKNDVLPSTSTKENRWDWVFCGVMSHFTSVKVKLPPLTEGGLTRKVLPFKICKEPTTG</sequence>
<dbReference type="GO" id="GO:0004521">
    <property type="term" value="F:RNA endonuclease activity"/>
    <property type="evidence" value="ECO:0007669"/>
    <property type="project" value="InterPro"/>
</dbReference>
<dbReference type="Pfam" id="PF00545">
    <property type="entry name" value="Ribonuclease"/>
    <property type="match status" value="1"/>
</dbReference>
<dbReference type="GO" id="GO:0016787">
    <property type="term" value="F:hydrolase activity"/>
    <property type="evidence" value="ECO:0007669"/>
    <property type="project" value="UniProtKB-KW"/>
</dbReference>
<dbReference type="AlphaFoldDB" id="A0A9W4JX30"/>
<dbReference type="Proteomes" id="UP001152592">
    <property type="component" value="Unassembled WGS sequence"/>
</dbReference>
<dbReference type="GO" id="GO:0003723">
    <property type="term" value="F:RNA binding"/>
    <property type="evidence" value="ECO:0007669"/>
    <property type="project" value="InterPro"/>
</dbReference>
<comment type="caution">
    <text evidence="3">The sequence shown here is derived from an EMBL/GenBank/DDBJ whole genome shotgun (WGS) entry which is preliminary data.</text>
</comment>
<organism evidence="3 4">
    <name type="scientific">Penicillium salamii</name>
    <dbReference type="NCBI Taxonomy" id="1612424"/>
    <lineage>
        <taxon>Eukaryota</taxon>
        <taxon>Fungi</taxon>
        <taxon>Dikarya</taxon>
        <taxon>Ascomycota</taxon>
        <taxon>Pezizomycotina</taxon>
        <taxon>Eurotiomycetes</taxon>
        <taxon>Eurotiomycetidae</taxon>
        <taxon>Eurotiales</taxon>
        <taxon>Aspergillaceae</taxon>
        <taxon>Penicillium</taxon>
    </lineage>
</organism>